<keyword evidence="4" id="KW-0479">Metal-binding</keyword>
<keyword evidence="2" id="KW-0134">Cell wall</keyword>
<comment type="caution">
    <text evidence="12">The sequence shown here is derived from an EMBL/GenBank/DDBJ whole genome shotgun (WGS) entry which is preliminary data.</text>
</comment>
<evidence type="ECO:0000256" key="5">
    <source>
        <dbReference type="ARBA" id="ARBA00022729"/>
    </source>
</evidence>
<sequence length="1119" mass="120556">MAQVIQTYDGHGTYSCFTGRIDQQILLRQRRARLASNGTSWNQKMLLMNTTVLCILQRTSSSEARKKDRYCGHYSIQPAALSSDFFNRTGVHTVADVFCLGCNERLGWYYHRASEYSQKYKEGKYLLEREKLYKDNAWTLDEKYLDRIESEEFSLFWPESYRGSSILSQPGLKPHSSLFGVVNTPHVAFTISAPPTDVLIDISTVSCSTYLSVKMKGRLSLLVALAITTRAFAAKYPLTAVKDGSIEAKYVPNQFIIEMSSTTALNGRSLDRTTLQVHEKVYRALRERDIEFEVKSEYNEPGIIVGAAVVLESPSAAEQIITLPGVTEIRPIVRIPRPQTFNQVIISDANNPNRTSDSFSTHVMTGVDKVHAEGNYGQGISIGIIDTGVDYMHPALGGGFGPGHKFTGGYDFVGDSYTGDNVPTPDTDPRDTCAGHGTHVAGIVGADPVPALGLSGVAYQSKFQAYRVFGCEGGTTDDIIIDALIKGWLDKMDVLTLSLGGSDGWTEGTASVVASRIAESGTVVTIAAGNDGQWGAWYTSSPGNGINVISVASVENVGIPAQNMTVNGASHSPITYLSLYPLPFNGSYPIYATSNDTSKTNDACSPLPDTTPDLSDCVVLIHRGGCNFSQKFSNSANKGGKRFLIYNADNLPVGNIDVGRYQAALIQADDGKWLVGEAQKNPNLTVSFPQTGGATQLPNPNGGLVNDFSSYGPTFDMYMKPALAAPGGDILSTFLGNGYAIESGTSMATPFVAGAAALILKARGKKAGLTVRDRLQMTAAGIPTSNSDENSLLQTVAQQGAGLIQVDKAIHSQTIIEPAQILLNDTTHSRSSQHIAITNTGKKTATYHLRHVAAGTALTIGEASLVDTSNFLDGPVPLTNQTSAVKLEHEQVTVRPGQTVHVGVTIPVPSADSKRAPVYSGYILITGPDGTVKSTYLGAAFSLKGRKVLDDTPETFGIRLPFLLDPFTGDVQTEPRNYTLVGEDVPVIVLRLFMGTARLAIDLVEHDIKFKPTIPEFAKRALLTLHEHESSAGTYEKVKTVGSIAELEYLARNTDGFGFSNGWYVFNGGPTFANGTAIQPGQYRVLVRALKISGHRETEGDYESWLSPIVGVVPASDEP</sequence>
<feature type="active site" description="Charge relay system" evidence="9">
    <location>
        <position position="386"/>
    </location>
</feature>
<evidence type="ECO:0000256" key="10">
    <source>
        <dbReference type="RuleBase" id="RU003355"/>
    </source>
</evidence>
<reference evidence="12 13" key="1">
    <citation type="submission" date="2024-02" db="EMBL/GenBank/DDBJ databases">
        <title>A draft genome for the cacao thread blight pathogen Marasmius crinis-equi.</title>
        <authorList>
            <person name="Cohen S.P."/>
            <person name="Baruah I.K."/>
            <person name="Amoako-Attah I."/>
            <person name="Bukari Y."/>
            <person name="Meinhardt L.W."/>
            <person name="Bailey B.A."/>
        </authorList>
    </citation>
    <scope>NUCLEOTIDE SEQUENCE [LARGE SCALE GENOMIC DNA]</scope>
    <source>
        <strain evidence="12 13">GH-76</strain>
    </source>
</reference>
<dbReference type="InterPro" id="IPR023828">
    <property type="entry name" value="Peptidase_S8_Ser-AS"/>
</dbReference>
<dbReference type="CDD" id="cd02124">
    <property type="entry name" value="PA_PoS1_like"/>
    <property type="match status" value="1"/>
</dbReference>
<evidence type="ECO:0000256" key="7">
    <source>
        <dbReference type="ARBA" id="ARBA00022825"/>
    </source>
</evidence>
<feature type="active site" description="Charge relay system" evidence="9">
    <location>
        <position position="746"/>
    </location>
</feature>
<keyword evidence="3 9" id="KW-0645">Protease</keyword>
<dbReference type="Pfam" id="PF00082">
    <property type="entry name" value="Peptidase_S8"/>
    <property type="match status" value="1"/>
</dbReference>
<evidence type="ECO:0000256" key="9">
    <source>
        <dbReference type="PROSITE-ProRule" id="PRU01240"/>
    </source>
</evidence>
<dbReference type="Pfam" id="PF02225">
    <property type="entry name" value="PA"/>
    <property type="match status" value="1"/>
</dbReference>
<dbReference type="PROSITE" id="PS00138">
    <property type="entry name" value="SUBTILASE_SER"/>
    <property type="match status" value="1"/>
</dbReference>
<dbReference type="InterPro" id="IPR023827">
    <property type="entry name" value="Peptidase_S8_Asp-AS"/>
</dbReference>
<dbReference type="InterPro" id="IPR010435">
    <property type="entry name" value="C5a/SBT2-like_Fn3"/>
</dbReference>
<dbReference type="PANTHER" id="PTHR43806:SF66">
    <property type="entry name" value="SERIN ENDOPEPTIDASE"/>
    <property type="match status" value="1"/>
</dbReference>
<dbReference type="PROSITE" id="PS51792">
    <property type="entry name" value="YIPPEE"/>
    <property type="match status" value="1"/>
</dbReference>
<evidence type="ECO:0000313" key="12">
    <source>
        <dbReference type="EMBL" id="KAL0581906.1"/>
    </source>
</evidence>
<dbReference type="PANTHER" id="PTHR43806">
    <property type="entry name" value="PEPTIDASE S8"/>
    <property type="match status" value="1"/>
</dbReference>
<name>A0ABR3G243_9AGAR</name>
<dbReference type="InterPro" id="IPR000209">
    <property type="entry name" value="Peptidase_S8/S53_dom"/>
</dbReference>
<dbReference type="EMBL" id="JBAHYK010000002">
    <property type="protein sequence ID" value="KAL0581906.1"/>
    <property type="molecule type" value="Genomic_DNA"/>
</dbReference>
<dbReference type="InterPro" id="IPR034187">
    <property type="entry name" value="Peptidases_S8_5"/>
</dbReference>
<accession>A0ABR3G243</accession>
<feature type="domain" description="Yippee" evidence="11">
    <location>
        <begin position="47"/>
        <end position="136"/>
    </location>
</feature>
<feature type="active site" description="Charge relay system" evidence="9">
    <location>
        <position position="436"/>
    </location>
</feature>
<dbReference type="Gene3D" id="3.40.50.200">
    <property type="entry name" value="Peptidase S8/S53 domain"/>
    <property type="match status" value="1"/>
</dbReference>
<evidence type="ECO:0000256" key="3">
    <source>
        <dbReference type="ARBA" id="ARBA00022670"/>
    </source>
</evidence>
<dbReference type="CDD" id="cd07489">
    <property type="entry name" value="Peptidases_S8_5"/>
    <property type="match status" value="1"/>
</dbReference>
<keyword evidence="2" id="KW-0964">Secreted</keyword>
<dbReference type="SUPFAM" id="SSF52743">
    <property type="entry name" value="Subtilisin-like"/>
    <property type="match status" value="1"/>
</dbReference>
<dbReference type="InterPro" id="IPR034751">
    <property type="entry name" value="Yippee"/>
</dbReference>
<evidence type="ECO:0000313" key="13">
    <source>
        <dbReference type="Proteomes" id="UP001465976"/>
    </source>
</evidence>
<dbReference type="InterPro" id="IPR036852">
    <property type="entry name" value="Peptidase_S8/S53_dom_sf"/>
</dbReference>
<protein>
    <recommendedName>
        <fullName evidence="11">Yippee domain-containing protein</fullName>
    </recommendedName>
</protein>
<comment type="similarity">
    <text evidence="1 9 10">Belongs to the peptidase S8 family.</text>
</comment>
<dbReference type="PROSITE" id="PS00136">
    <property type="entry name" value="SUBTILASE_ASP"/>
    <property type="match status" value="1"/>
</dbReference>
<dbReference type="Gene3D" id="3.50.30.30">
    <property type="match status" value="1"/>
</dbReference>
<evidence type="ECO:0000256" key="4">
    <source>
        <dbReference type="ARBA" id="ARBA00022723"/>
    </source>
</evidence>
<dbReference type="Proteomes" id="UP001465976">
    <property type="component" value="Unassembled WGS sequence"/>
</dbReference>
<keyword evidence="6 9" id="KW-0378">Hydrolase</keyword>
<dbReference type="InterPro" id="IPR022398">
    <property type="entry name" value="Peptidase_S8_His-AS"/>
</dbReference>
<keyword evidence="7 9" id="KW-0720">Serine protease</keyword>
<dbReference type="PRINTS" id="PR00723">
    <property type="entry name" value="SUBTILISIN"/>
</dbReference>
<proteinExistence type="inferred from homology"/>
<dbReference type="InterPro" id="IPR004910">
    <property type="entry name" value="Yippee/Mis18/Cereblon"/>
</dbReference>
<dbReference type="Pfam" id="PF03226">
    <property type="entry name" value="Yippee-Mis18"/>
    <property type="match status" value="1"/>
</dbReference>
<evidence type="ECO:0000256" key="8">
    <source>
        <dbReference type="ARBA" id="ARBA00022833"/>
    </source>
</evidence>
<evidence type="ECO:0000256" key="6">
    <source>
        <dbReference type="ARBA" id="ARBA00022801"/>
    </source>
</evidence>
<evidence type="ECO:0000256" key="2">
    <source>
        <dbReference type="ARBA" id="ARBA00022512"/>
    </source>
</evidence>
<keyword evidence="5" id="KW-0732">Signal</keyword>
<dbReference type="InterPro" id="IPR003137">
    <property type="entry name" value="PA_domain"/>
</dbReference>
<evidence type="ECO:0000259" key="11">
    <source>
        <dbReference type="PROSITE" id="PS51792"/>
    </source>
</evidence>
<dbReference type="PROSITE" id="PS51892">
    <property type="entry name" value="SUBTILASE"/>
    <property type="match status" value="1"/>
</dbReference>
<evidence type="ECO:0000256" key="1">
    <source>
        <dbReference type="ARBA" id="ARBA00011073"/>
    </source>
</evidence>
<dbReference type="PROSITE" id="PS00137">
    <property type="entry name" value="SUBTILASE_HIS"/>
    <property type="match status" value="1"/>
</dbReference>
<organism evidence="12 13">
    <name type="scientific">Marasmius crinis-equi</name>
    <dbReference type="NCBI Taxonomy" id="585013"/>
    <lineage>
        <taxon>Eukaryota</taxon>
        <taxon>Fungi</taxon>
        <taxon>Dikarya</taxon>
        <taxon>Basidiomycota</taxon>
        <taxon>Agaricomycotina</taxon>
        <taxon>Agaricomycetes</taxon>
        <taxon>Agaricomycetidae</taxon>
        <taxon>Agaricales</taxon>
        <taxon>Marasmiineae</taxon>
        <taxon>Marasmiaceae</taxon>
        <taxon>Marasmius</taxon>
    </lineage>
</organism>
<keyword evidence="13" id="KW-1185">Reference proteome</keyword>
<dbReference type="InterPro" id="IPR050131">
    <property type="entry name" value="Peptidase_S8_subtilisin-like"/>
</dbReference>
<dbReference type="InterPro" id="IPR015500">
    <property type="entry name" value="Peptidase_S8_subtilisin-rel"/>
</dbReference>
<gene>
    <name evidence="12" type="ORF">V5O48_000136</name>
</gene>
<dbReference type="Pfam" id="PF06280">
    <property type="entry name" value="fn3_5"/>
    <property type="match status" value="1"/>
</dbReference>
<keyword evidence="8" id="KW-0862">Zinc</keyword>